<dbReference type="KEGG" id="psic:J4E96_18710"/>
<reference evidence="7" key="1">
    <citation type="submission" date="2021-03" db="EMBL/GenBank/DDBJ databases">
        <title>Pengzhenrongella sicca gen. nov., sp. nov., a new member of suborder Micrococcineae isolated from High-Arctic tundra soil.</title>
        <authorList>
            <person name="Peng F."/>
        </authorList>
    </citation>
    <scope>NUCLEOTIDE SEQUENCE</scope>
    <source>
        <strain evidence="7">LRZ-2</strain>
    </source>
</reference>
<sequence>MPESSSPARHRSAARPTTSLTDLTAGATGAIALVGRRSAVALASSGLVLSAFAAPAAAAPLATSPHASSAGLPGVDTTGVTASARALLETSATVSVPADTAWSLDVPALTAVVDPPPEPEPERVVTTAASDDAASDAESASDADAAVPAGAVGSAVIEIASRYVGVPYLWGGGTPGGFDCSGFTSYVYAQLGITLPHSSASQRNVGTVVSEADAQAGDLIVTPGHVALYAGDGMLIDATPGDSIKFHEVYQSNPVYIRVG</sequence>
<dbReference type="PANTHER" id="PTHR47359:SF3">
    <property type="entry name" value="NLP_P60 DOMAIN-CONTAINING PROTEIN-RELATED"/>
    <property type="match status" value="1"/>
</dbReference>
<comment type="similarity">
    <text evidence="1">Belongs to the peptidase C40 family.</text>
</comment>
<evidence type="ECO:0000256" key="3">
    <source>
        <dbReference type="ARBA" id="ARBA00022801"/>
    </source>
</evidence>
<evidence type="ECO:0000313" key="7">
    <source>
        <dbReference type="EMBL" id="QTE29279.1"/>
    </source>
</evidence>
<dbReference type="AlphaFoldDB" id="A0A8A4ZE29"/>
<dbReference type="GO" id="GO:0006508">
    <property type="term" value="P:proteolysis"/>
    <property type="evidence" value="ECO:0007669"/>
    <property type="project" value="UniProtKB-KW"/>
</dbReference>
<evidence type="ECO:0000256" key="1">
    <source>
        <dbReference type="ARBA" id="ARBA00007074"/>
    </source>
</evidence>
<evidence type="ECO:0000256" key="5">
    <source>
        <dbReference type="SAM" id="MobiDB-lite"/>
    </source>
</evidence>
<keyword evidence="3" id="KW-0378">Hydrolase</keyword>
<evidence type="ECO:0000256" key="2">
    <source>
        <dbReference type="ARBA" id="ARBA00022670"/>
    </source>
</evidence>
<dbReference type="Proteomes" id="UP000663937">
    <property type="component" value="Chromosome"/>
</dbReference>
<dbReference type="GO" id="GO:0008234">
    <property type="term" value="F:cysteine-type peptidase activity"/>
    <property type="evidence" value="ECO:0007669"/>
    <property type="project" value="UniProtKB-KW"/>
</dbReference>
<dbReference type="PANTHER" id="PTHR47359">
    <property type="entry name" value="PEPTIDOGLYCAN DL-ENDOPEPTIDASE CWLO"/>
    <property type="match status" value="1"/>
</dbReference>
<evidence type="ECO:0000313" key="8">
    <source>
        <dbReference type="Proteomes" id="UP000663937"/>
    </source>
</evidence>
<accession>A0A8A4ZE29</accession>
<dbReference type="EMBL" id="CP071868">
    <property type="protein sequence ID" value="QTE29279.1"/>
    <property type="molecule type" value="Genomic_DNA"/>
</dbReference>
<feature type="domain" description="NlpC/P60" evidence="6">
    <location>
        <begin position="150"/>
        <end position="260"/>
    </location>
</feature>
<dbReference type="PROSITE" id="PS51935">
    <property type="entry name" value="NLPC_P60"/>
    <property type="match status" value="1"/>
</dbReference>
<gene>
    <name evidence="7" type="ORF">J4E96_18710</name>
</gene>
<dbReference type="Gene3D" id="3.90.1720.10">
    <property type="entry name" value="endopeptidase domain like (from Nostoc punctiforme)"/>
    <property type="match status" value="1"/>
</dbReference>
<keyword evidence="8" id="KW-1185">Reference proteome</keyword>
<dbReference type="InterPro" id="IPR051794">
    <property type="entry name" value="PG_Endopeptidase_C40"/>
</dbReference>
<dbReference type="Pfam" id="PF00877">
    <property type="entry name" value="NLPC_P60"/>
    <property type="match status" value="1"/>
</dbReference>
<dbReference type="SUPFAM" id="SSF54001">
    <property type="entry name" value="Cysteine proteinases"/>
    <property type="match status" value="1"/>
</dbReference>
<feature type="region of interest" description="Disordered" evidence="5">
    <location>
        <begin position="1"/>
        <end position="21"/>
    </location>
</feature>
<protein>
    <submittedName>
        <fullName evidence="7">C40 family peptidase</fullName>
    </submittedName>
</protein>
<keyword evidence="2" id="KW-0645">Protease</keyword>
<dbReference type="RefSeq" id="WP_227423550.1">
    <property type="nucleotide sequence ID" value="NZ_CP071868.1"/>
</dbReference>
<keyword evidence="4" id="KW-0788">Thiol protease</keyword>
<evidence type="ECO:0000256" key="4">
    <source>
        <dbReference type="ARBA" id="ARBA00022807"/>
    </source>
</evidence>
<organism evidence="7 8">
    <name type="scientific">Pengzhenrongella sicca</name>
    <dbReference type="NCBI Taxonomy" id="2819238"/>
    <lineage>
        <taxon>Bacteria</taxon>
        <taxon>Bacillati</taxon>
        <taxon>Actinomycetota</taxon>
        <taxon>Actinomycetes</taxon>
        <taxon>Micrococcales</taxon>
        <taxon>Pengzhenrongella</taxon>
    </lineage>
</organism>
<proteinExistence type="inferred from homology"/>
<evidence type="ECO:0000259" key="6">
    <source>
        <dbReference type="PROSITE" id="PS51935"/>
    </source>
</evidence>
<name>A0A8A4ZE29_9MICO</name>
<feature type="region of interest" description="Disordered" evidence="5">
    <location>
        <begin position="111"/>
        <end position="144"/>
    </location>
</feature>
<dbReference type="InterPro" id="IPR000064">
    <property type="entry name" value="NLP_P60_dom"/>
</dbReference>
<dbReference type="InterPro" id="IPR038765">
    <property type="entry name" value="Papain-like_cys_pep_sf"/>
</dbReference>